<organism evidence="3 4">
    <name type="scientific">Lottia gigantea</name>
    <name type="common">Giant owl limpet</name>
    <dbReference type="NCBI Taxonomy" id="225164"/>
    <lineage>
        <taxon>Eukaryota</taxon>
        <taxon>Metazoa</taxon>
        <taxon>Spiralia</taxon>
        <taxon>Lophotrochozoa</taxon>
        <taxon>Mollusca</taxon>
        <taxon>Gastropoda</taxon>
        <taxon>Patellogastropoda</taxon>
        <taxon>Lottioidea</taxon>
        <taxon>Lottiidae</taxon>
        <taxon>Lottia</taxon>
    </lineage>
</organism>
<dbReference type="PRINTS" id="PR00068">
    <property type="entry name" value="CUZNDISMTASE"/>
</dbReference>
<dbReference type="GO" id="GO:0005507">
    <property type="term" value="F:copper ion binding"/>
    <property type="evidence" value="ECO:0007669"/>
    <property type="project" value="InterPro"/>
</dbReference>
<evidence type="ECO:0000313" key="3">
    <source>
        <dbReference type="EMBL" id="ESO91447.1"/>
    </source>
</evidence>
<feature type="region of interest" description="Disordered" evidence="1">
    <location>
        <begin position="26"/>
        <end position="51"/>
    </location>
</feature>
<dbReference type="KEGG" id="lgi:LOTGIDRAFT_105793"/>
<feature type="compositionally biased region" description="Basic and acidic residues" evidence="1">
    <location>
        <begin position="33"/>
        <end position="49"/>
    </location>
</feature>
<proteinExistence type="predicted"/>
<protein>
    <recommendedName>
        <fullName evidence="2">Superoxide dismutase copper/zinc binding domain-containing protein</fullName>
    </recommendedName>
</protein>
<dbReference type="GeneID" id="20230031"/>
<dbReference type="STRING" id="225164.V4A439"/>
<evidence type="ECO:0000259" key="2">
    <source>
        <dbReference type="Pfam" id="PF00080"/>
    </source>
</evidence>
<dbReference type="Gene3D" id="2.60.40.200">
    <property type="entry name" value="Superoxide dismutase, copper/zinc binding domain"/>
    <property type="match status" value="1"/>
</dbReference>
<reference evidence="3 4" key="1">
    <citation type="journal article" date="2013" name="Nature">
        <title>Insights into bilaterian evolution from three spiralian genomes.</title>
        <authorList>
            <person name="Simakov O."/>
            <person name="Marletaz F."/>
            <person name="Cho S.J."/>
            <person name="Edsinger-Gonzales E."/>
            <person name="Havlak P."/>
            <person name="Hellsten U."/>
            <person name="Kuo D.H."/>
            <person name="Larsson T."/>
            <person name="Lv J."/>
            <person name="Arendt D."/>
            <person name="Savage R."/>
            <person name="Osoegawa K."/>
            <person name="de Jong P."/>
            <person name="Grimwood J."/>
            <person name="Chapman J.A."/>
            <person name="Shapiro H."/>
            <person name="Aerts A."/>
            <person name="Otillar R.P."/>
            <person name="Terry A.Y."/>
            <person name="Boore J.L."/>
            <person name="Grigoriev I.V."/>
            <person name="Lindberg D.R."/>
            <person name="Seaver E.C."/>
            <person name="Weisblat D.A."/>
            <person name="Putnam N.H."/>
            <person name="Rokhsar D.S."/>
        </authorList>
    </citation>
    <scope>NUCLEOTIDE SEQUENCE [LARGE SCALE GENOMIC DNA]</scope>
</reference>
<gene>
    <name evidence="3" type="ORF">LOTGIDRAFT_105793</name>
</gene>
<dbReference type="EMBL" id="KB202283">
    <property type="protein sequence ID" value="ESO91447.1"/>
    <property type="molecule type" value="Genomic_DNA"/>
</dbReference>
<dbReference type="PANTHER" id="PTHR10003">
    <property type="entry name" value="SUPEROXIDE DISMUTASE CU-ZN -RELATED"/>
    <property type="match status" value="1"/>
</dbReference>
<keyword evidence="4" id="KW-1185">Reference proteome</keyword>
<dbReference type="OrthoDB" id="2015551at2759"/>
<dbReference type="CTD" id="20230031"/>
<feature type="non-terminal residue" evidence="3">
    <location>
        <position position="112"/>
    </location>
</feature>
<dbReference type="HOGENOM" id="CLU_056632_4_2_1"/>
<dbReference type="PROSITE" id="PS00332">
    <property type="entry name" value="SOD_CU_ZN_2"/>
    <property type="match status" value="1"/>
</dbReference>
<dbReference type="CDD" id="cd00305">
    <property type="entry name" value="Cu-Zn_Superoxide_Dismutase"/>
    <property type="match status" value="1"/>
</dbReference>
<dbReference type="InterPro" id="IPR018152">
    <property type="entry name" value="SOD_Cu/Zn_BS"/>
</dbReference>
<feature type="domain" description="Superoxide dismutase copper/zinc binding" evidence="2">
    <location>
        <begin position="8"/>
        <end position="112"/>
    </location>
</feature>
<dbReference type="InterPro" id="IPR024134">
    <property type="entry name" value="SOD_Cu/Zn_/chaperone"/>
</dbReference>
<dbReference type="OMA" id="ACASAKC"/>
<evidence type="ECO:0000313" key="4">
    <source>
        <dbReference type="Proteomes" id="UP000030746"/>
    </source>
</evidence>
<dbReference type="InterPro" id="IPR036423">
    <property type="entry name" value="SOD-like_Cu/Zn_dom_sf"/>
</dbReference>
<dbReference type="AlphaFoldDB" id="V4A439"/>
<dbReference type="InterPro" id="IPR001424">
    <property type="entry name" value="SOD_Cu_Zn_dom"/>
</dbReference>
<accession>V4A439</accession>
<dbReference type="GO" id="GO:0006801">
    <property type="term" value="P:superoxide metabolic process"/>
    <property type="evidence" value="ECO:0007669"/>
    <property type="project" value="InterPro"/>
</dbReference>
<name>V4A439_LOTGI</name>
<dbReference type="RefSeq" id="XP_009058136.1">
    <property type="nucleotide sequence ID" value="XM_009059888.1"/>
</dbReference>
<dbReference type="SUPFAM" id="SSF49329">
    <property type="entry name" value="Cu,Zn superoxide dismutase-like"/>
    <property type="match status" value="1"/>
</dbReference>
<evidence type="ECO:0000256" key="1">
    <source>
        <dbReference type="SAM" id="MobiDB-lite"/>
    </source>
</evidence>
<sequence length="112" mass="12140">MSGQHASHLHGLHVHEYGDMSDSCNSLGGHFNPDNKEHGGPHKETRHGGDYGNIECDDKGVVHRTFIDDYTSLEDRYSILGRSIVIHENADDLGLEVDASGGAGKRLACCVV</sequence>
<dbReference type="Pfam" id="PF00080">
    <property type="entry name" value="Sod_Cu"/>
    <property type="match status" value="1"/>
</dbReference>
<dbReference type="Proteomes" id="UP000030746">
    <property type="component" value="Unassembled WGS sequence"/>
</dbReference>